<dbReference type="InterPro" id="IPR001296">
    <property type="entry name" value="Glyco_trans_1"/>
</dbReference>
<dbReference type="NCBIfam" id="TIGR02095">
    <property type="entry name" value="glgA"/>
    <property type="match status" value="1"/>
</dbReference>
<keyword evidence="6 7" id="KW-0320">Glycogen biosynthesis</keyword>
<dbReference type="CDD" id="cd03791">
    <property type="entry name" value="GT5_Glycogen_synthase_DULL1-like"/>
    <property type="match status" value="1"/>
</dbReference>
<dbReference type="Pfam" id="PF00534">
    <property type="entry name" value="Glycos_transf_1"/>
    <property type="match status" value="1"/>
</dbReference>
<evidence type="ECO:0000256" key="6">
    <source>
        <dbReference type="ARBA" id="ARBA00023056"/>
    </source>
</evidence>
<protein>
    <recommendedName>
        <fullName evidence="7">Glycogen synthase</fullName>
        <ecNumber evidence="7">2.4.1.21</ecNumber>
    </recommendedName>
    <alternativeName>
        <fullName evidence="7">Starch [bacterial glycogen] synthase</fullName>
    </alternativeName>
</protein>
<dbReference type="HAMAP" id="MF_00484">
    <property type="entry name" value="Glycogen_synth"/>
    <property type="match status" value="1"/>
</dbReference>
<comment type="caution">
    <text evidence="10">The sequence shown here is derived from an EMBL/GenBank/DDBJ whole genome shotgun (WGS) entry which is preliminary data.</text>
</comment>
<dbReference type="PANTHER" id="PTHR45825">
    <property type="entry name" value="GRANULE-BOUND STARCH SYNTHASE 1, CHLOROPLASTIC/AMYLOPLASTIC"/>
    <property type="match status" value="1"/>
</dbReference>
<proteinExistence type="inferred from homology"/>
<evidence type="ECO:0000256" key="1">
    <source>
        <dbReference type="ARBA" id="ARBA00001478"/>
    </source>
</evidence>
<keyword evidence="4 7" id="KW-0328">Glycosyltransferase</keyword>
<name>A0A1F7UW66_9BACT</name>
<dbReference type="Pfam" id="PF08323">
    <property type="entry name" value="Glyco_transf_5"/>
    <property type="match status" value="1"/>
</dbReference>
<comment type="pathway">
    <text evidence="7">Glycan biosynthesis; glycogen biosynthesis.</text>
</comment>
<evidence type="ECO:0000256" key="4">
    <source>
        <dbReference type="ARBA" id="ARBA00022676"/>
    </source>
</evidence>
<evidence type="ECO:0000256" key="3">
    <source>
        <dbReference type="ARBA" id="ARBA00010281"/>
    </source>
</evidence>
<dbReference type="UniPathway" id="UPA00164"/>
<feature type="domain" description="Starch synthase catalytic" evidence="9">
    <location>
        <begin position="4"/>
        <end position="229"/>
    </location>
</feature>
<organism evidence="10 11">
    <name type="scientific">Candidatus Uhrbacteria bacterium RIFCSPLOWO2_01_FULL_47_25</name>
    <dbReference type="NCBI Taxonomy" id="1802402"/>
    <lineage>
        <taxon>Bacteria</taxon>
        <taxon>Candidatus Uhriibacteriota</taxon>
    </lineage>
</organism>
<evidence type="ECO:0000259" key="8">
    <source>
        <dbReference type="Pfam" id="PF00534"/>
    </source>
</evidence>
<keyword evidence="5 7" id="KW-0808">Transferase</keyword>
<sequence>MKIKVLFVASEVTPLAKVGGLGDVVGALPKALSKFGVDVRVITGYYGTHDEKIYPTKITGKMFVPWNNEQLSVNIRKTIIPKSRVPVYLIDQPRVVGTGGVYDSPTAIAGSEAEVERFLFISKAAVLLPEIIKFKPDIWHLHDWHAAPVTLFLDSTHAPVLLTIHNLANQGWASLATMIRAGLSVSGAKNFNLFRAGLEKADYLSTVSPTYALEIQSAPCGEGLEDILRRRQRELTGIVNGIDTQVFNPATDRCIVRRYDAHHLERKFLNTTALRRFGGLENILVPVFGIVSRFTNQKGVDILVEAIEPFIKDKRLQFVFLGQGEKNLEELCLDLAKRYPQFCYGKIGFDAVLAQKIYAGSDFFLMPSRFEPCGLGQLIAMRYGTIPIVRATGGLKDTVTDISEPGGSGLVFDDFNSRALQKIIDHALALYSNRAKIKTVRRRAMRHDFSWEASAKEYLKLYKHLMK</sequence>
<comment type="function">
    <text evidence="2 7">Synthesizes alpha-1,4-glucan chains using ADP-glucose.</text>
</comment>
<evidence type="ECO:0000256" key="5">
    <source>
        <dbReference type="ARBA" id="ARBA00022679"/>
    </source>
</evidence>
<dbReference type="AlphaFoldDB" id="A0A1F7UW66"/>
<feature type="binding site" evidence="7">
    <location>
        <position position="17"/>
    </location>
    <ligand>
        <name>ADP-alpha-D-glucose</name>
        <dbReference type="ChEBI" id="CHEBI:57498"/>
    </ligand>
</feature>
<evidence type="ECO:0000313" key="10">
    <source>
        <dbReference type="EMBL" id="OGL81984.1"/>
    </source>
</evidence>
<dbReference type="GO" id="GO:0009011">
    <property type="term" value="F:alpha-1,4-glucan glucosyltransferase (ADP-glucose donor) activity"/>
    <property type="evidence" value="ECO:0007669"/>
    <property type="project" value="UniProtKB-UniRule"/>
</dbReference>
<comment type="catalytic activity">
    <reaction evidence="1 7">
        <text>[(1-&gt;4)-alpha-D-glucosyl](n) + ADP-alpha-D-glucose = [(1-&gt;4)-alpha-D-glucosyl](n+1) + ADP + H(+)</text>
        <dbReference type="Rhea" id="RHEA:18189"/>
        <dbReference type="Rhea" id="RHEA-COMP:9584"/>
        <dbReference type="Rhea" id="RHEA-COMP:9587"/>
        <dbReference type="ChEBI" id="CHEBI:15378"/>
        <dbReference type="ChEBI" id="CHEBI:15444"/>
        <dbReference type="ChEBI" id="CHEBI:57498"/>
        <dbReference type="ChEBI" id="CHEBI:456216"/>
        <dbReference type="EC" id="2.4.1.21"/>
    </reaction>
</comment>
<dbReference type="SUPFAM" id="SSF53756">
    <property type="entry name" value="UDP-Glycosyltransferase/glycogen phosphorylase"/>
    <property type="match status" value="1"/>
</dbReference>
<feature type="domain" description="Glycosyl transferase family 1" evidence="8">
    <location>
        <begin position="286"/>
        <end position="438"/>
    </location>
</feature>
<evidence type="ECO:0000256" key="2">
    <source>
        <dbReference type="ARBA" id="ARBA00002764"/>
    </source>
</evidence>
<evidence type="ECO:0000256" key="7">
    <source>
        <dbReference type="HAMAP-Rule" id="MF_00484"/>
    </source>
</evidence>
<dbReference type="EC" id="2.4.1.21" evidence="7"/>
<comment type="similarity">
    <text evidence="3 7">Belongs to the glycosyltransferase 1 family. Bacterial/plant glycogen synthase subfamily.</text>
</comment>
<dbReference type="Proteomes" id="UP000176846">
    <property type="component" value="Unassembled WGS sequence"/>
</dbReference>
<dbReference type="GO" id="GO:0004373">
    <property type="term" value="F:alpha-1,4-glucan glucosyltransferase (UDP-glucose donor) activity"/>
    <property type="evidence" value="ECO:0007669"/>
    <property type="project" value="InterPro"/>
</dbReference>
<dbReference type="InterPro" id="IPR011835">
    <property type="entry name" value="GS/SS"/>
</dbReference>
<evidence type="ECO:0000259" key="9">
    <source>
        <dbReference type="Pfam" id="PF08323"/>
    </source>
</evidence>
<evidence type="ECO:0000313" key="11">
    <source>
        <dbReference type="Proteomes" id="UP000176846"/>
    </source>
</evidence>
<dbReference type="Gene3D" id="3.40.50.2000">
    <property type="entry name" value="Glycogen Phosphorylase B"/>
    <property type="match status" value="2"/>
</dbReference>
<dbReference type="InterPro" id="IPR013534">
    <property type="entry name" value="Starch_synth_cat_dom"/>
</dbReference>
<reference evidence="10 11" key="1">
    <citation type="journal article" date="2016" name="Nat. Commun.">
        <title>Thousands of microbial genomes shed light on interconnected biogeochemical processes in an aquifer system.</title>
        <authorList>
            <person name="Anantharaman K."/>
            <person name="Brown C.T."/>
            <person name="Hug L.A."/>
            <person name="Sharon I."/>
            <person name="Castelle C.J."/>
            <person name="Probst A.J."/>
            <person name="Thomas B.C."/>
            <person name="Singh A."/>
            <person name="Wilkins M.J."/>
            <person name="Karaoz U."/>
            <person name="Brodie E.L."/>
            <person name="Williams K.H."/>
            <person name="Hubbard S.S."/>
            <person name="Banfield J.F."/>
        </authorList>
    </citation>
    <scope>NUCLEOTIDE SEQUENCE [LARGE SCALE GENOMIC DNA]</scope>
</reference>
<accession>A0A1F7UW66</accession>
<dbReference type="EMBL" id="MGEK01000024">
    <property type="protein sequence ID" value="OGL81984.1"/>
    <property type="molecule type" value="Genomic_DNA"/>
</dbReference>
<dbReference type="GO" id="GO:0005978">
    <property type="term" value="P:glycogen biosynthetic process"/>
    <property type="evidence" value="ECO:0007669"/>
    <property type="project" value="UniProtKB-UniRule"/>
</dbReference>
<gene>
    <name evidence="7" type="primary">glgA</name>
    <name evidence="10" type="ORF">A2936_05455</name>
</gene>
<dbReference type="PANTHER" id="PTHR45825:SF11">
    <property type="entry name" value="ALPHA AMYLASE DOMAIN-CONTAINING PROTEIN"/>
    <property type="match status" value="1"/>
</dbReference>